<feature type="region of interest" description="Disordered" evidence="1">
    <location>
        <begin position="27"/>
        <end position="65"/>
    </location>
</feature>
<keyword evidence="3" id="KW-1185">Reference proteome</keyword>
<accession>A0A6A6WLH6</accession>
<dbReference type="GeneID" id="54490243"/>
<reference evidence="2" key="1">
    <citation type="journal article" date="2020" name="Stud. Mycol.">
        <title>101 Dothideomycetes genomes: a test case for predicting lifestyles and emergence of pathogens.</title>
        <authorList>
            <person name="Haridas S."/>
            <person name="Albert R."/>
            <person name="Binder M."/>
            <person name="Bloem J."/>
            <person name="Labutti K."/>
            <person name="Salamov A."/>
            <person name="Andreopoulos B."/>
            <person name="Baker S."/>
            <person name="Barry K."/>
            <person name="Bills G."/>
            <person name="Bluhm B."/>
            <person name="Cannon C."/>
            <person name="Castanera R."/>
            <person name="Culley D."/>
            <person name="Daum C."/>
            <person name="Ezra D."/>
            <person name="Gonzalez J."/>
            <person name="Henrissat B."/>
            <person name="Kuo A."/>
            <person name="Liang C."/>
            <person name="Lipzen A."/>
            <person name="Lutzoni F."/>
            <person name="Magnuson J."/>
            <person name="Mondo S."/>
            <person name="Nolan M."/>
            <person name="Ohm R."/>
            <person name="Pangilinan J."/>
            <person name="Park H.-J."/>
            <person name="Ramirez L."/>
            <person name="Alfaro M."/>
            <person name="Sun H."/>
            <person name="Tritt A."/>
            <person name="Yoshinaga Y."/>
            <person name="Zwiers L.-H."/>
            <person name="Turgeon B."/>
            <person name="Goodwin S."/>
            <person name="Spatafora J."/>
            <person name="Crous P."/>
            <person name="Grigoriev I."/>
        </authorList>
    </citation>
    <scope>NUCLEOTIDE SEQUENCE</scope>
    <source>
        <strain evidence="2">CBS 121739</strain>
    </source>
</reference>
<feature type="region of interest" description="Disordered" evidence="1">
    <location>
        <begin position="258"/>
        <end position="285"/>
    </location>
</feature>
<feature type="region of interest" description="Disordered" evidence="1">
    <location>
        <begin position="153"/>
        <end position="233"/>
    </location>
</feature>
<name>A0A6A6WLH6_9PEZI</name>
<organism evidence="2 3">
    <name type="scientific">Pseudovirgaria hyperparasitica</name>
    <dbReference type="NCBI Taxonomy" id="470096"/>
    <lineage>
        <taxon>Eukaryota</taxon>
        <taxon>Fungi</taxon>
        <taxon>Dikarya</taxon>
        <taxon>Ascomycota</taxon>
        <taxon>Pezizomycotina</taxon>
        <taxon>Dothideomycetes</taxon>
        <taxon>Dothideomycetes incertae sedis</taxon>
        <taxon>Acrospermales</taxon>
        <taxon>Acrospermaceae</taxon>
        <taxon>Pseudovirgaria</taxon>
    </lineage>
</organism>
<evidence type="ECO:0000313" key="2">
    <source>
        <dbReference type="EMBL" id="KAF2763064.1"/>
    </source>
</evidence>
<proteinExistence type="predicted"/>
<dbReference type="EMBL" id="ML996565">
    <property type="protein sequence ID" value="KAF2763064.1"/>
    <property type="molecule type" value="Genomic_DNA"/>
</dbReference>
<feature type="compositionally biased region" description="Low complexity" evidence="1">
    <location>
        <begin position="30"/>
        <end position="39"/>
    </location>
</feature>
<sequence length="285" mass="32561">MQICRISDFTCPQLGGGACHSLRITSTYPQQQQQQQQRQQHTERHTKDTNKPTRHTYQHRASVHTPPHPIKITITITSPVQSSTVQHSHAIATAKGCATIHSGGEGFRAKWSPLFQVVWLLEYDRREWGWGIDCGGMDGWMDGWMDGMDERRTGRAQAVCSPTRSTENGRARGEMSYSSPSHRGKSPILARGGEGGDTRRRIRLDVKEEGENLESIDSRERNKRQKDRVERETERVCTTWYAGRYSILKRRVRNMNNIANGKSKRREVYGQGESEQTAVRRKDAK</sequence>
<gene>
    <name evidence="2" type="ORF">EJ05DRAFT_534486</name>
</gene>
<feature type="compositionally biased region" description="Basic and acidic residues" evidence="1">
    <location>
        <begin position="194"/>
        <end position="220"/>
    </location>
</feature>
<feature type="compositionally biased region" description="Basic and acidic residues" evidence="1">
    <location>
        <begin position="40"/>
        <end position="51"/>
    </location>
</feature>
<dbReference type="Proteomes" id="UP000799437">
    <property type="component" value="Unassembled WGS sequence"/>
</dbReference>
<evidence type="ECO:0000313" key="3">
    <source>
        <dbReference type="Proteomes" id="UP000799437"/>
    </source>
</evidence>
<evidence type="ECO:0000256" key="1">
    <source>
        <dbReference type="SAM" id="MobiDB-lite"/>
    </source>
</evidence>
<dbReference type="RefSeq" id="XP_033605515.1">
    <property type="nucleotide sequence ID" value="XM_033749189.1"/>
</dbReference>
<protein>
    <submittedName>
        <fullName evidence="2">Uncharacterized protein</fullName>
    </submittedName>
</protein>
<dbReference type="AlphaFoldDB" id="A0A6A6WLH6"/>
<dbReference type="PROSITE" id="PS51257">
    <property type="entry name" value="PROKAR_LIPOPROTEIN"/>
    <property type="match status" value="1"/>
</dbReference>
<feature type="compositionally biased region" description="Basic residues" evidence="1">
    <location>
        <begin position="52"/>
        <end position="62"/>
    </location>
</feature>